<accession>M2Q4V2</accession>
<comment type="caution">
    <text evidence="1">The sequence shown here is derived from an EMBL/GenBank/DDBJ whole genome shotgun (WGS) entry which is preliminary data.</text>
</comment>
<evidence type="ECO:0000313" key="3">
    <source>
        <dbReference type="Proteomes" id="UP000014137"/>
    </source>
</evidence>
<proteinExistence type="predicted"/>
<dbReference type="AlphaFoldDB" id="M2Q4V2"/>
<organism evidence="1 3">
    <name type="scientific">Amycolatopsis azurea DSM 43854</name>
    <dbReference type="NCBI Taxonomy" id="1238180"/>
    <lineage>
        <taxon>Bacteria</taxon>
        <taxon>Bacillati</taxon>
        <taxon>Actinomycetota</taxon>
        <taxon>Actinomycetes</taxon>
        <taxon>Pseudonocardiales</taxon>
        <taxon>Pseudonocardiaceae</taxon>
        <taxon>Amycolatopsis</taxon>
    </lineage>
</organism>
<reference evidence="1 3" key="1">
    <citation type="submission" date="2012-10" db="EMBL/GenBank/DDBJ databases">
        <title>Genome assembly of Amycolatopsis azurea DSM 43854.</title>
        <authorList>
            <person name="Khatri I."/>
            <person name="Kaur I."/>
            <person name="Subramanian S."/>
            <person name="Mayilraj S."/>
        </authorList>
    </citation>
    <scope>NUCLEOTIDE SEQUENCE [LARGE SCALE GENOMIC DNA]</scope>
    <source>
        <strain evidence="1 3">DSM 43854</strain>
    </source>
</reference>
<gene>
    <name evidence="2" type="ORF">B0293_04410</name>
    <name evidence="1" type="ORF">C791_0804</name>
</gene>
<evidence type="ECO:0000313" key="4">
    <source>
        <dbReference type="Proteomes" id="UP000188551"/>
    </source>
</evidence>
<name>M2Q4V2_9PSEU</name>
<evidence type="ECO:0000313" key="2">
    <source>
        <dbReference type="EMBL" id="OOC08121.1"/>
    </source>
</evidence>
<evidence type="ECO:0000313" key="1">
    <source>
        <dbReference type="EMBL" id="EMD21816.1"/>
    </source>
</evidence>
<dbReference type="Proteomes" id="UP000014137">
    <property type="component" value="Unassembled WGS sequence"/>
</dbReference>
<protein>
    <submittedName>
        <fullName evidence="1">Uncharacterized protein</fullName>
    </submittedName>
</protein>
<sequence>MCRLQDNNGKWMVLGIDRPGENGAQWANTAGYIWDLDIIEPTYGLDLCTDRLTVQPSRDTALYSGPGLSTPQIGKAWANEDVAALCKINDNNGWRLVLGVHLAGRNGVQWARTAGYLWDADIRDSTSYLADCGVQ</sequence>
<reference evidence="2 4" key="2">
    <citation type="submission" date="2017-02" db="EMBL/GenBank/DDBJ databases">
        <title>Amycolatopsis azurea DSM 43854 draft genome.</title>
        <authorList>
            <person name="Mayilraj S."/>
        </authorList>
    </citation>
    <scope>NUCLEOTIDE SEQUENCE [LARGE SCALE GENOMIC DNA]</scope>
    <source>
        <strain evidence="2 4">DSM 43854</strain>
    </source>
</reference>
<keyword evidence="4" id="KW-1185">Reference proteome</keyword>
<dbReference type="Proteomes" id="UP000188551">
    <property type="component" value="Unassembled WGS sequence"/>
</dbReference>
<dbReference type="EMBL" id="ANMG01000118">
    <property type="protein sequence ID" value="EMD21816.1"/>
    <property type="molecule type" value="Genomic_DNA"/>
</dbReference>
<dbReference type="PATRIC" id="fig|1238180.3.peg.8456"/>
<dbReference type="EMBL" id="MUXN01000002">
    <property type="protein sequence ID" value="OOC08121.1"/>
    <property type="molecule type" value="Genomic_DNA"/>
</dbReference>